<name>A0A0P7B5K4_9HYPO</name>
<dbReference type="AlphaFoldDB" id="A0A0P7B5K4"/>
<dbReference type="InterPro" id="IPR021858">
    <property type="entry name" value="Fun_TF"/>
</dbReference>
<protein>
    <recommendedName>
        <fullName evidence="4">Transcription factor domain-containing protein</fullName>
    </recommendedName>
</protein>
<accession>A0A0P7B5K4</accession>
<evidence type="ECO:0000313" key="3">
    <source>
        <dbReference type="Proteomes" id="UP000050424"/>
    </source>
</evidence>
<keyword evidence="3" id="KW-1185">Reference proteome</keyword>
<reference evidence="2 3" key="1">
    <citation type="submission" date="2015-09" db="EMBL/GenBank/DDBJ databases">
        <title>Draft genome of a European isolate of the apple canker pathogen Neonectria ditissima.</title>
        <authorList>
            <person name="Gomez-Cortecero A."/>
            <person name="Harrison R.J."/>
            <person name="Armitage A.D."/>
        </authorList>
    </citation>
    <scope>NUCLEOTIDE SEQUENCE [LARGE SCALE GENOMIC DNA]</scope>
    <source>
        <strain evidence="2 3">R09/05</strain>
    </source>
</reference>
<dbReference type="Pfam" id="PF11951">
    <property type="entry name" value="Fungal_trans_2"/>
    <property type="match status" value="1"/>
</dbReference>
<evidence type="ECO:0008006" key="4">
    <source>
        <dbReference type="Google" id="ProtNLM"/>
    </source>
</evidence>
<dbReference type="EMBL" id="LKCW01000013">
    <property type="protein sequence ID" value="KPM44919.1"/>
    <property type="molecule type" value="Genomic_DNA"/>
</dbReference>
<proteinExistence type="predicted"/>
<organism evidence="2 3">
    <name type="scientific">Neonectria ditissima</name>
    <dbReference type="NCBI Taxonomy" id="78410"/>
    <lineage>
        <taxon>Eukaryota</taxon>
        <taxon>Fungi</taxon>
        <taxon>Dikarya</taxon>
        <taxon>Ascomycota</taxon>
        <taxon>Pezizomycotina</taxon>
        <taxon>Sordariomycetes</taxon>
        <taxon>Hypocreomycetidae</taxon>
        <taxon>Hypocreales</taxon>
        <taxon>Nectriaceae</taxon>
        <taxon>Neonectria</taxon>
    </lineage>
</organism>
<keyword evidence="1" id="KW-0539">Nucleus</keyword>
<evidence type="ECO:0000256" key="1">
    <source>
        <dbReference type="ARBA" id="ARBA00023242"/>
    </source>
</evidence>
<sequence length="448" mass="50127">MPVGPFDHRKRRFRCGVCSTSHLKTGIVPILVDKGKQKTVASFVTTLQTRPTGLQLTKTPRSDPTLFYFYYFDVFLRKNNFSCQGKSSVDIQELMQRSTSGGYLKNAVLSLGAMEAVKLRSADGPSQHQNYQFALNSYMNSVGGLRDALEHHTQRPHLRLNVLWTTLLLGLFELMSDSTGQGWVQHIVHGTSKALVASGPLACQASFGKRFFIEVKIFEVCRAIIFNEPTFLAQSECKALSVKLQTEHVEAEMHPLGELLDIIVSCSSLRVRASDFIHASSPAPEDRLMDAHDISIEGFRQREALNAWNTKNPALLQGHLKPDGTLETDDFILLARTFFAATSIYLSGVFDYEITHWQDLGVLVATLGEDEIQIHVQTILETCSIVLDRSSVSPALLLFPLRVAGSRSWQLWQQAWILNLLDKVGLTFSVAAAFRSDLSELWAQWPDQ</sequence>
<gene>
    <name evidence="2" type="ORF">AK830_g1635</name>
</gene>
<comment type="caution">
    <text evidence="2">The sequence shown here is derived from an EMBL/GenBank/DDBJ whole genome shotgun (WGS) entry which is preliminary data.</text>
</comment>
<dbReference type="PANTHER" id="PTHR38111">
    <property type="entry name" value="ZN(2)-C6 FUNGAL-TYPE DOMAIN-CONTAINING PROTEIN-RELATED"/>
    <property type="match status" value="1"/>
</dbReference>
<dbReference type="InterPro" id="IPR053178">
    <property type="entry name" value="Osmoadaptation_assoc"/>
</dbReference>
<evidence type="ECO:0000313" key="2">
    <source>
        <dbReference type="EMBL" id="KPM44919.1"/>
    </source>
</evidence>
<dbReference type="OrthoDB" id="194358at2759"/>
<dbReference type="Proteomes" id="UP000050424">
    <property type="component" value="Unassembled WGS sequence"/>
</dbReference>
<dbReference type="PANTHER" id="PTHR38111:SF2">
    <property type="entry name" value="FINGER DOMAIN PROTEIN, PUTATIVE (AFU_ORTHOLOGUE AFUA_1G01560)-RELATED"/>
    <property type="match status" value="1"/>
</dbReference>